<evidence type="ECO:0000313" key="5">
    <source>
        <dbReference type="Proteomes" id="UP000050360"/>
    </source>
</evidence>
<dbReference type="AlphaFoldDB" id="A0A0N8KQA7"/>
<dbReference type="CDD" id="cd00090">
    <property type="entry name" value="HTH_ARSR"/>
    <property type="match status" value="1"/>
</dbReference>
<dbReference type="InterPro" id="IPR036388">
    <property type="entry name" value="WH-like_DNA-bd_sf"/>
</dbReference>
<sequence length="304" mass="34162">MSLKVLYIVILCLISISIVSAAPDNYKVTYTINIKENGSAIWNVEYRTLLSTKEDFDSFENYSAQIKSKYLVEFRELMQRSAQEAAVATARTMVARDFNGEAIIQSTPTGKYGVVHYTFTWTNFAKTGQNINVGDVFVGGLYLSNDNTLIIRYPQDYTVEQVIPGPDQNRDGMIWYGLRSFSAGEPQIILAKPSFTSTIVVILVIIGLFIAGGLLFVKRKKEAEEKISPEIHETNIPIPEIEMLDVEDRIMKILKESGGTLYQSEIGRQLNLPKSTVSSALNELHGKNIIQKIRKGRENLIRVI</sequence>
<dbReference type="InterPro" id="IPR011991">
    <property type="entry name" value="ArsR-like_HTH"/>
</dbReference>
<gene>
    <name evidence="4" type="ORF">MPEBLZ_03857</name>
</gene>
<dbReference type="Pfam" id="PF24036">
    <property type="entry name" value="DUF7345"/>
    <property type="match status" value="1"/>
</dbReference>
<evidence type="ECO:0000256" key="1">
    <source>
        <dbReference type="SAM" id="Phobius"/>
    </source>
</evidence>
<evidence type="ECO:0000259" key="3">
    <source>
        <dbReference type="Pfam" id="PF24036"/>
    </source>
</evidence>
<evidence type="ECO:0000313" key="4">
    <source>
        <dbReference type="EMBL" id="KPQ41610.1"/>
    </source>
</evidence>
<dbReference type="InterPro" id="IPR055767">
    <property type="entry name" value="DUF7343"/>
</dbReference>
<keyword evidence="1" id="KW-0812">Transmembrane</keyword>
<dbReference type="EMBL" id="LKCM01000333">
    <property type="protein sequence ID" value="KPQ41610.1"/>
    <property type="molecule type" value="Genomic_DNA"/>
</dbReference>
<feature type="domain" description="DUF7343" evidence="2">
    <location>
        <begin position="244"/>
        <end position="302"/>
    </location>
</feature>
<dbReference type="Proteomes" id="UP000050360">
    <property type="component" value="Unassembled WGS sequence"/>
</dbReference>
<accession>A0A0N8KQA7</accession>
<feature type="transmembrane region" description="Helical" evidence="1">
    <location>
        <begin position="195"/>
        <end position="217"/>
    </location>
</feature>
<dbReference type="Pfam" id="PF24034">
    <property type="entry name" value="DUF7343"/>
    <property type="match status" value="1"/>
</dbReference>
<organism evidence="4 5">
    <name type="scientific">Candidatus Methanoperedens nitratireducens</name>
    <dbReference type="NCBI Taxonomy" id="1392998"/>
    <lineage>
        <taxon>Archaea</taxon>
        <taxon>Methanobacteriati</taxon>
        <taxon>Methanobacteriota</taxon>
        <taxon>Stenosarchaea group</taxon>
        <taxon>Methanomicrobia</taxon>
        <taxon>Methanosarcinales</taxon>
        <taxon>ANME-2 cluster</taxon>
        <taxon>Candidatus Methanoperedentaceae</taxon>
        <taxon>Candidatus Methanoperedens</taxon>
    </lineage>
</organism>
<dbReference type="Gene3D" id="1.10.10.10">
    <property type="entry name" value="Winged helix-like DNA-binding domain superfamily/Winged helix DNA-binding domain"/>
    <property type="match status" value="1"/>
</dbReference>
<comment type="caution">
    <text evidence="4">The sequence shown here is derived from an EMBL/GenBank/DDBJ whole genome shotgun (WGS) entry which is preliminary data.</text>
</comment>
<protein>
    <submittedName>
        <fullName evidence="4">Uncharacterized protein</fullName>
    </submittedName>
</protein>
<proteinExistence type="predicted"/>
<dbReference type="SUPFAM" id="SSF46785">
    <property type="entry name" value="Winged helix' DNA-binding domain"/>
    <property type="match status" value="1"/>
</dbReference>
<evidence type="ECO:0000259" key="2">
    <source>
        <dbReference type="Pfam" id="PF24034"/>
    </source>
</evidence>
<keyword evidence="1" id="KW-0472">Membrane</keyword>
<dbReference type="InterPro" id="IPR036390">
    <property type="entry name" value="WH_DNA-bd_sf"/>
</dbReference>
<dbReference type="InterPro" id="IPR055769">
    <property type="entry name" value="DUF7345"/>
</dbReference>
<keyword evidence="1" id="KW-1133">Transmembrane helix</keyword>
<name>A0A0N8KQA7_9EURY</name>
<reference evidence="4 5" key="1">
    <citation type="submission" date="2015-09" db="EMBL/GenBank/DDBJ databases">
        <title>A metagenomics-based metabolic model of nitrate-dependent anaerobic oxidation of methane by Methanoperedens-like archaea.</title>
        <authorList>
            <person name="Arshad A."/>
            <person name="Speth D.R."/>
            <person name="De Graaf R.M."/>
            <person name="Op Den Camp H.J."/>
            <person name="Jetten M.S."/>
            <person name="Welte C.U."/>
        </authorList>
    </citation>
    <scope>NUCLEOTIDE SEQUENCE [LARGE SCALE GENOMIC DNA]</scope>
</reference>
<feature type="domain" description="DUF7345" evidence="3">
    <location>
        <begin position="31"/>
        <end position="157"/>
    </location>
</feature>